<feature type="transmembrane region" description="Helical" evidence="1">
    <location>
        <begin position="461"/>
        <end position="478"/>
    </location>
</feature>
<feature type="transmembrane region" description="Helical" evidence="1">
    <location>
        <begin position="484"/>
        <end position="506"/>
    </location>
</feature>
<keyword evidence="1" id="KW-0812">Transmembrane</keyword>
<gene>
    <name evidence="2" type="ORF">OBE_02542</name>
</gene>
<organism evidence="2">
    <name type="scientific">human gut metagenome</name>
    <dbReference type="NCBI Taxonomy" id="408170"/>
    <lineage>
        <taxon>unclassified sequences</taxon>
        <taxon>metagenomes</taxon>
        <taxon>organismal metagenomes</taxon>
    </lineage>
</organism>
<name>K1TJ60_9ZZZZ</name>
<feature type="transmembrane region" description="Helical" evidence="1">
    <location>
        <begin position="394"/>
        <end position="413"/>
    </location>
</feature>
<feature type="transmembrane region" description="Helical" evidence="1">
    <location>
        <begin position="425"/>
        <end position="449"/>
    </location>
</feature>
<dbReference type="EMBL" id="AJWZ01001662">
    <property type="protein sequence ID" value="EKC73132.1"/>
    <property type="molecule type" value="Genomic_DNA"/>
</dbReference>
<feature type="transmembrane region" description="Helical" evidence="1">
    <location>
        <begin position="43"/>
        <end position="69"/>
    </location>
</feature>
<feature type="transmembrane region" description="Helical" evidence="1">
    <location>
        <begin position="218"/>
        <end position="236"/>
    </location>
</feature>
<feature type="transmembrane region" description="Helical" evidence="1">
    <location>
        <begin position="189"/>
        <end position="206"/>
    </location>
</feature>
<feature type="transmembrane region" description="Helical" evidence="1">
    <location>
        <begin position="150"/>
        <end position="168"/>
    </location>
</feature>
<keyword evidence="1" id="KW-1133">Transmembrane helix</keyword>
<accession>K1TJ60</accession>
<feature type="transmembrane region" description="Helical" evidence="1">
    <location>
        <begin position="333"/>
        <end position="353"/>
    </location>
</feature>
<feature type="transmembrane region" description="Helical" evidence="1">
    <location>
        <begin position="121"/>
        <end position="144"/>
    </location>
</feature>
<feature type="transmembrane region" description="Helical" evidence="1">
    <location>
        <begin position="307"/>
        <end position="327"/>
    </location>
</feature>
<reference evidence="2" key="1">
    <citation type="journal article" date="2013" name="Environ. Microbiol.">
        <title>Microbiota from the distal guts of lean and obese adolescents exhibit partial functional redundancy besides clear differences in community structure.</title>
        <authorList>
            <person name="Ferrer M."/>
            <person name="Ruiz A."/>
            <person name="Lanza F."/>
            <person name="Haange S.B."/>
            <person name="Oberbach A."/>
            <person name="Till H."/>
            <person name="Bargiela R."/>
            <person name="Campoy C."/>
            <person name="Segura M.T."/>
            <person name="Richter M."/>
            <person name="von Bergen M."/>
            <person name="Seifert J."/>
            <person name="Suarez A."/>
        </authorList>
    </citation>
    <scope>NUCLEOTIDE SEQUENCE</scope>
</reference>
<dbReference type="AlphaFoldDB" id="K1TJ60"/>
<evidence type="ECO:0000313" key="2">
    <source>
        <dbReference type="EMBL" id="EKC73132.1"/>
    </source>
</evidence>
<feature type="transmembrane region" description="Helical" evidence="1">
    <location>
        <begin position="81"/>
        <end position="100"/>
    </location>
</feature>
<keyword evidence="1" id="KW-0472">Membrane</keyword>
<proteinExistence type="predicted"/>
<sequence>MLTNFFITMKIESYSVVNLLLYRLRKVGLIKKNNISPNIKKVLLLLQIFLDMLGKVIIKGFYLYIIYLLVKILCKNYQTNYFVVVFIFLTLLGGLVKARILKTSKKKYQSIILFGIDAKEYIICDILLNSISDSFLLLFSFLLLNSLLKFKVITIIFMMIFFFFTRLVGEGVNLFYYKKRNDTLLNNSFLYFILLGLFTILLVYFLKNEINISNMKIFFLDILFCLLAILSILYMFKVKDYKLMYKMINGLNSYLYSDGSSFTRDELIEIKKGNYYVKTNKMITNNPYRYLNDIFIRRHSFILKRPILREVVVIFGIGILVCLISFVDKRLGYSFAKLFMRYFMLVFLIIFSLNKTSQITQIMFINCDRSLLEYDFYRKSESVFSLFKERLKSLILLNLFPILILGIFIDVIFKFYLGMNFLELIYVLIILISSSIIFTLYYLSIYYLVQPYDSEAKIKDMRLGVSNLVVGVILLMISRVKVSLYLLTFVMVVVTMIYLLIILYLIKRKSFKTFKLH</sequence>
<evidence type="ECO:0000256" key="1">
    <source>
        <dbReference type="SAM" id="Phobius"/>
    </source>
</evidence>
<protein>
    <submittedName>
        <fullName evidence="2">Uncharacterized protein</fullName>
    </submittedName>
</protein>
<comment type="caution">
    <text evidence="2">The sequence shown here is derived from an EMBL/GenBank/DDBJ whole genome shotgun (WGS) entry which is preliminary data.</text>
</comment>